<protein>
    <submittedName>
        <fullName evidence="1">Uncharacterized protein</fullName>
    </submittedName>
</protein>
<evidence type="ECO:0000313" key="2">
    <source>
        <dbReference type="Proteomes" id="UP000607653"/>
    </source>
</evidence>
<organism evidence="1 2">
    <name type="scientific">Nelumbo nucifera</name>
    <name type="common">Sacred lotus</name>
    <dbReference type="NCBI Taxonomy" id="4432"/>
    <lineage>
        <taxon>Eukaryota</taxon>
        <taxon>Viridiplantae</taxon>
        <taxon>Streptophyta</taxon>
        <taxon>Embryophyta</taxon>
        <taxon>Tracheophyta</taxon>
        <taxon>Spermatophyta</taxon>
        <taxon>Magnoliopsida</taxon>
        <taxon>Proteales</taxon>
        <taxon>Nelumbonaceae</taxon>
        <taxon>Nelumbo</taxon>
    </lineage>
</organism>
<accession>A0A822YAT0</accession>
<dbReference type="Proteomes" id="UP000607653">
    <property type="component" value="Unassembled WGS sequence"/>
</dbReference>
<name>A0A822YAT0_NELNU</name>
<reference evidence="1 2" key="1">
    <citation type="journal article" date="2020" name="Mol. Biol. Evol.">
        <title>Distinct Expression and Methylation Patterns for Genes with Different Fates following a Single Whole-Genome Duplication in Flowering Plants.</title>
        <authorList>
            <person name="Shi T."/>
            <person name="Rahmani R.S."/>
            <person name="Gugger P.F."/>
            <person name="Wang M."/>
            <person name="Li H."/>
            <person name="Zhang Y."/>
            <person name="Li Z."/>
            <person name="Wang Q."/>
            <person name="Van de Peer Y."/>
            <person name="Marchal K."/>
            <person name="Chen J."/>
        </authorList>
    </citation>
    <scope>NUCLEOTIDE SEQUENCE [LARGE SCALE GENOMIC DNA]</scope>
    <source>
        <tissue evidence="1">Leaf</tissue>
    </source>
</reference>
<evidence type="ECO:0000313" key="1">
    <source>
        <dbReference type="EMBL" id="DAD31214.1"/>
    </source>
</evidence>
<comment type="caution">
    <text evidence="1">The sequence shown here is derived from an EMBL/GenBank/DDBJ whole genome shotgun (WGS) entry which is preliminary data.</text>
</comment>
<dbReference type="EMBL" id="DUZY01000003">
    <property type="protein sequence ID" value="DAD31214.1"/>
    <property type="molecule type" value="Genomic_DNA"/>
</dbReference>
<proteinExistence type="predicted"/>
<sequence length="64" mass="7362">MKSLVLASCPIRGKSVASIFFLFFYVLVDEVASQSLYVSLIRTPPLCPREREREREILIKRSVC</sequence>
<dbReference type="AlphaFoldDB" id="A0A822YAT0"/>
<gene>
    <name evidence="1" type="ORF">HUJ06_010065</name>
</gene>
<keyword evidence="2" id="KW-1185">Reference proteome</keyword>